<comment type="caution">
    <text evidence="1">The sequence shown here is derived from an EMBL/GenBank/DDBJ whole genome shotgun (WGS) entry which is preliminary data.</text>
</comment>
<evidence type="ECO:0000313" key="1">
    <source>
        <dbReference type="EMBL" id="KAK4122209.1"/>
    </source>
</evidence>
<dbReference type="GeneID" id="87829973"/>
<dbReference type="Proteomes" id="UP001302602">
    <property type="component" value="Unassembled WGS sequence"/>
</dbReference>
<dbReference type="AlphaFoldDB" id="A0AAN6TX03"/>
<reference evidence="1" key="2">
    <citation type="submission" date="2023-05" db="EMBL/GenBank/DDBJ databases">
        <authorList>
            <consortium name="Lawrence Berkeley National Laboratory"/>
            <person name="Steindorff A."/>
            <person name="Hensen N."/>
            <person name="Bonometti L."/>
            <person name="Westerberg I."/>
            <person name="Brannstrom I.O."/>
            <person name="Guillou S."/>
            <person name="Cros-Aarteil S."/>
            <person name="Calhoun S."/>
            <person name="Haridas S."/>
            <person name="Kuo A."/>
            <person name="Mondo S."/>
            <person name="Pangilinan J."/>
            <person name="Riley R."/>
            <person name="Labutti K."/>
            <person name="Andreopoulos B."/>
            <person name="Lipzen A."/>
            <person name="Chen C."/>
            <person name="Yanf M."/>
            <person name="Daum C."/>
            <person name="Ng V."/>
            <person name="Clum A."/>
            <person name="Ohm R."/>
            <person name="Martin F."/>
            <person name="Silar P."/>
            <person name="Natvig D."/>
            <person name="Lalanne C."/>
            <person name="Gautier V."/>
            <person name="Ament-Velasquez S.L."/>
            <person name="Kruys A."/>
            <person name="Hutchinson M.I."/>
            <person name="Powell A.J."/>
            <person name="Barry K."/>
            <person name="Miller A.N."/>
            <person name="Grigoriev I.V."/>
            <person name="Debuchy R."/>
            <person name="Gladieux P."/>
            <person name="Thoren M.H."/>
            <person name="Johannesson H."/>
        </authorList>
    </citation>
    <scope>NUCLEOTIDE SEQUENCE</scope>
    <source>
        <strain evidence="1">CBS 731.68</strain>
    </source>
</reference>
<dbReference type="RefSeq" id="XP_062645980.1">
    <property type="nucleotide sequence ID" value="XM_062793204.1"/>
</dbReference>
<gene>
    <name evidence="1" type="ORF">N657DRAFT_646890</name>
</gene>
<evidence type="ECO:0000313" key="2">
    <source>
        <dbReference type="Proteomes" id="UP001302602"/>
    </source>
</evidence>
<accession>A0AAN6TX03</accession>
<reference evidence="1" key="1">
    <citation type="journal article" date="2023" name="Mol. Phylogenet. Evol.">
        <title>Genome-scale phylogeny and comparative genomics of the fungal order Sordariales.</title>
        <authorList>
            <person name="Hensen N."/>
            <person name="Bonometti L."/>
            <person name="Westerberg I."/>
            <person name="Brannstrom I.O."/>
            <person name="Guillou S."/>
            <person name="Cros-Aarteil S."/>
            <person name="Calhoun S."/>
            <person name="Haridas S."/>
            <person name="Kuo A."/>
            <person name="Mondo S."/>
            <person name="Pangilinan J."/>
            <person name="Riley R."/>
            <person name="LaButti K."/>
            <person name="Andreopoulos B."/>
            <person name="Lipzen A."/>
            <person name="Chen C."/>
            <person name="Yan M."/>
            <person name="Daum C."/>
            <person name="Ng V."/>
            <person name="Clum A."/>
            <person name="Steindorff A."/>
            <person name="Ohm R.A."/>
            <person name="Martin F."/>
            <person name="Silar P."/>
            <person name="Natvig D.O."/>
            <person name="Lalanne C."/>
            <person name="Gautier V."/>
            <person name="Ament-Velasquez S.L."/>
            <person name="Kruys A."/>
            <person name="Hutchinson M.I."/>
            <person name="Powell A.J."/>
            <person name="Barry K."/>
            <person name="Miller A.N."/>
            <person name="Grigoriev I.V."/>
            <person name="Debuchy R."/>
            <person name="Gladieux P."/>
            <person name="Hiltunen Thoren M."/>
            <person name="Johannesson H."/>
        </authorList>
    </citation>
    <scope>NUCLEOTIDE SEQUENCE</scope>
    <source>
        <strain evidence="1">CBS 731.68</strain>
    </source>
</reference>
<keyword evidence="2" id="KW-1185">Reference proteome</keyword>
<sequence>MRRYIDESAQQTPGQAVQESFSSSFLPTLINLATSLQRLTLMFDDNMAKSRADQEVLITAFSDFAWTTRLPCLQLLDLRSATIRYADLLQLWWRVHRTATEIHLRAIALVDGAWHQFFGHLQQAYGRQMVMAGGHFDVTSSLREVRIRFSWLVEKSLKDDGGIQGNFRFQPTGVVVSDDQMLESCWKKCLRPMSLDCHRRFCDHVSICTTLVLGEEAEAGTSKGLKTLLDSTVVTTDKRVELLGQLLLTLFTGQP</sequence>
<organism evidence="1 2">
    <name type="scientific">Parathielavia appendiculata</name>
    <dbReference type="NCBI Taxonomy" id="2587402"/>
    <lineage>
        <taxon>Eukaryota</taxon>
        <taxon>Fungi</taxon>
        <taxon>Dikarya</taxon>
        <taxon>Ascomycota</taxon>
        <taxon>Pezizomycotina</taxon>
        <taxon>Sordariomycetes</taxon>
        <taxon>Sordariomycetidae</taxon>
        <taxon>Sordariales</taxon>
        <taxon>Chaetomiaceae</taxon>
        <taxon>Parathielavia</taxon>
    </lineage>
</organism>
<dbReference type="EMBL" id="MU853231">
    <property type="protein sequence ID" value="KAK4122209.1"/>
    <property type="molecule type" value="Genomic_DNA"/>
</dbReference>
<protein>
    <submittedName>
        <fullName evidence="1">Uncharacterized protein</fullName>
    </submittedName>
</protein>
<proteinExistence type="predicted"/>
<name>A0AAN6TX03_9PEZI</name>